<dbReference type="PROSITE" id="PS50868">
    <property type="entry name" value="POST_SET"/>
    <property type="match status" value="1"/>
</dbReference>
<dbReference type="InterPro" id="IPR046341">
    <property type="entry name" value="SET_dom_sf"/>
</dbReference>
<dbReference type="GO" id="GO:0005694">
    <property type="term" value="C:chromosome"/>
    <property type="evidence" value="ECO:0007669"/>
    <property type="project" value="UniProtKB-SubCell"/>
</dbReference>
<feature type="compositionally biased region" description="Gly residues" evidence="8">
    <location>
        <begin position="262"/>
        <end position="273"/>
    </location>
</feature>
<keyword evidence="4" id="KW-0489">Methyltransferase</keyword>
<evidence type="ECO:0000259" key="9">
    <source>
        <dbReference type="PROSITE" id="PS50280"/>
    </source>
</evidence>
<accession>A0A2N9FD35</accession>
<evidence type="ECO:0000313" key="11">
    <source>
        <dbReference type="EMBL" id="SPC84759.1"/>
    </source>
</evidence>
<keyword evidence="7" id="KW-0539">Nucleus</keyword>
<keyword evidence="5" id="KW-0808">Transferase</keyword>
<sequence length="329" mass="36530">MAGQFIIEYCGEVISWKEAKRRSQAYEFQGLKDAFIISLNASESIDATKKGSLASQPNCETRKWNVLGEIRVGIFAKEDISKGAELGYDYNFEWYGGAKVRCLCGAVSCSGFLGAKSRGFQDFLEFERLPLVCVDDIIITGDGQFEITELKMFLQFSFQIKDLELCYFLESPMGSNFKLYMEKGSCYLIWSETIDWLSQWPFVCRGFYCNTPGSDTLGALLNIVLFGGLRLPSLWVVPQAPPGKTPPSPPSRLCPQRQSLEGGEGGVSPGGAWGTTQRDGSHRPPKRTILSSAPRVLEPGPGVLQLQIQTGHFVCRILILRGELDHLEK</sequence>
<evidence type="ECO:0000256" key="2">
    <source>
        <dbReference type="ARBA" id="ARBA00004286"/>
    </source>
</evidence>
<dbReference type="GO" id="GO:0005634">
    <property type="term" value="C:nucleus"/>
    <property type="evidence" value="ECO:0007669"/>
    <property type="project" value="UniProtKB-SubCell"/>
</dbReference>
<feature type="domain" description="Post-SET" evidence="10">
    <location>
        <begin position="98"/>
        <end position="114"/>
    </location>
</feature>
<dbReference type="SMART" id="SM00317">
    <property type="entry name" value="SET"/>
    <property type="match status" value="1"/>
</dbReference>
<dbReference type="PANTHER" id="PTHR22884">
    <property type="entry name" value="SET DOMAIN PROTEINS"/>
    <property type="match status" value="1"/>
</dbReference>
<comment type="subcellular location">
    <subcellularLocation>
        <location evidence="2">Chromosome</location>
    </subcellularLocation>
    <subcellularLocation>
        <location evidence="1">Nucleus</location>
    </subcellularLocation>
</comment>
<dbReference type="Pfam" id="PF00856">
    <property type="entry name" value="SET"/>
    <property type="match status" value="1"/>
</dbReference>
<dbReference type="GO" id="GO:0008168">
    <property type="term" value="F:methyltransferase activity"/>
    <property type="evidence" value="ECO:0007669"/>
    <property type="project" value="UniProtKB-KW"/>
</dbReference>
<evidence type="ECO:0000256" key="1">
    <source>
        <dbReference type="ARBA" id="ARBA00004123"/>
    </source>
</evidence>
<evidence type="ECO:0000256" key="6">
    <source>
        <dbReference type="ARBA" id="ARBA00022691"/>
    </source>
</evidence>
<evidence type="ECO:0000256" key="4">
    <source>
        <dbReference type="ARBA" id="ARBA00022603"/>
    </source>
</evidence>
<evidence type="ECO:0000256" key="5">
    <source>
        <dbReference type="ARBA" id="ARBA00022679"/>
    </source>
</evidence>
<dbReference type="Gene3D" id="2.170.270.10">
    <property type="entry name" value="SET domain"/>
    <property type="match status" value="1"/>
</dbReference>
<evidence type="ECO:0000256" key="7">
    <source>
        <dbReference type="ARBA" id="ARBA00023242"/>
    </source>
</evidence>
<feature type="region of interest" description="Disordered" evidence="8">
    <location>
        <begin position="240"/>
        <end position="294"/>
    </location>
</feature>
<dbReference type="InterPro" id="IPR003616">
    <property type="entry name" value="Post-SET_dom"/>
</dbReference>
<keyword evidence="6" id="KW-0949">S-adenosyl-L-methionine</keyword>
<dbReference type="GO" id="GO:0032259">
    <property type="term" value="P:methylation"/>
    <property type="evidence" value="ECO:0007669"/>
    <property type="project" value="UniProtKB-KW"/>
</dbReference>
<name>A0A2N9FD35_FAGSY</name>
<dbReference type="SUPFAM" id="SSF82199">
    <property type="entry name" value="SET domain"/>
    <property type="match status" value="1"/>
</dbReference>
<dbReference type="AlphaFoldDB" id="A0A2N9FD35"/>
<evidence type="ECO:0000256" key="3">
    <source>
        <dbReference type="ARBA" id="ARBA00022454"/>
    </source>
</evidence>
<reference evidence="11" key="1">
    <citation type="submission" date="2018-02" db="EMBL/GenBank/DDBJ databases">
        <authorList>
            <person name="Cohen D.B."/>
            <person name="Kent A.D."/>
        </authorList>
    </citation>
    <scope>NUCLEOTIDE SEQUENCE</scope>
</reference>
<feature type="domain" description="SET" evidence="9">
    <location>
        <begin position="1"/>
        <end position="91"/>
    </location>
</feature>
<evidence type="ECO:0008006" key="12">
    <source>
        <dbReference type="Google" id="ProtNLM"/>
    </source>
</evidence>
<dbReference type="EMBL" id="OIVN01000732">
    <property type="protein sequence ID" value="SPC84759.1"/>
    <property type="molecule type" value="Genomic_DNA"/>
</dbReference>
<feature type="compositionally biased region" description="Pro residues" evidence="8">
    <location>
        <begin position="240"/>
        <end position="252"/>
    </location>
</feature>
<proteinExistence type="predicted"/>
<protein>
    <recommendedName>
        <fullName evidence="12">Post-SET domain-containing protein</fullName>
    </recommendedName>
</protein>
<organism evidence="11">
    <name type="scientific">Fagus sylvatica</name>
    <name type="common">Beechnut</name>
    <dbReference type="NCBI Taxonomy" id="28930"/>
    <lineage>
        <taxon>Eukaryota</taxon>
        <taxon>Viridiplantae</taxon>
        <taxon>Streptophyta</taxon>
        <taxon>Embryophyta</taxon>
        <taxon>Tracheophyta</taxon>
        <taxon>Spermatophyta</taxon>
        <taxon>Magnoliopsida</taxon>
        <taxon>eudicotyledons</taxon>
        <taxon>Gunneridae</taxon>
        <taxon>Pentapetalae</taxon>
        <taxon>rosids</taxon>
        <taxon>fabids</taxon>
        <taxon>Fagales</taxon>
        <taxon>Fagaceae</taxon>
        <taxon>Fagus</taxon>
    </lineage>
</organism>
<keyword evidence="3" id="KW-0158">Chromosome</keyword>
<dbReference type="InterPro" id="IPR001214">
    <property type="entry name" value="SET_dom"/>
</dbReference>
<dbReference type="PROSITE" id="PS50280">
    <property type="entry name" value="SET"/>
    <property type="match status" value="1"/>
</dbReference>
<evidence type="ECO:0000259" key="10">
    <source>
        <dbReference type="PROSITE" id="PS50868"/>
    </source>
</evidence>
<dbReference type="SMART" id="SM00508">
    <property type="entry name" value="PostSET"/>
    <property type="match status" value="1"/>
</dbReference>
<evidence type="ECO:0000256" key="8">
    <source>
        <dbReference type="SAM" id="MobiDB-lite"/>
    </source>
</evidence>
<gene>
    <name evidence="11" type="ORF">FSB_LOCUS12641</name>
</gene>
<dbReference type="InterPro" id="IPR050777">
    <property type="entry name" value="SET2_Histone-Lys_MeTrsfase"/>
</dbReference>